<evidence type="ECO:0000256" key="1">
    <source>
        <dbReference type="SAM" id="MobiDB-lite"/>
    </source>
</evidence>
<dbReference type="AlphaFoldDB" id="A0A0B6RVY1"/>
<evidence type="ECO:0000259" key="2">
    <source>
        <dbReference type="Pfam" id="PF18352"/>
    </source>
</evidence>
<accession>A0A0B6RVY1</accession>
<reference evidence="3 4" key="2">
    <citation type="journal article" date="2016" name="Appl. Microbiol. Biotechnol.">
        <title>Mutations improving production and secretion of extracellular lipase by Burkholderia glumae PG1.</title>
        <authorList>
            <person name="Knapp A."/>
            <person name="Voget S."/>
            <person name="Gao R."/>
            <person name="Zaburannyi N."/>
            <person name="Krysciak D."/>
            <person name="Breuer M."/>
            <person name="Hauer B."/>
            <person name="Streit W.R."/>
            <person name="Muller R."/>
            <person name="Daniel R."/>
            <person name="Jaeger K.E."/>
        </authorList>
    </citation>
    <scope>NUCLEOTIDE SEQUENCE [LARGE SCALE GENOMIC DNA]</scope>
    <source>
        <strain evidence="3 4">PG1</strain>
    </source>
</reference>
<dbReference type="InterPro" id="IPR041599">
    <property type="entry name" value="Gp138_N"/>
</dbReference>
<reference evidence="4" key="1">
    <citation type="submission" date="2011-03" db="EMBL/GenBank/DDBJ databases">
        <authorList>
            <person name="Voget S."/>
            <person name="Streit W.R."/>
            <person name="Jaeger K.E."/>
            <person name="Daniel R."/>
        </authorList>
    </citation>
    <scope>NUCLEOTIDE SEQUENCE [LARGE SCALE GENOMIC DNA]</scope>
    <source>
        <strain evidence="4">PG1</strain>
    </source>
</reference>
<gene>
    <name evidence="3" type="ORF">BGL_1c17900</name>
</gene>
<name>A0A0B6RVY1_BURPL</name>
<proteinExistence type="predicted"/>
<protein>
    <submittedName>
        <fullName evidence="3">Putative bacteriophage protein</fullName>
    </submittedName>
</protein>
<dbReference type="Proteomes" id="UP000031838">
    <property type="component" value="Chromosome 1"/>
</dbReference>
<feature type="domain" description="Phage protein Gp138 N-terminal" evidence="2">
    <location>
        <begin position="65"/>
        <end position="166"/>
    </location>
</feature>
<evidence type="ECO:0000313" key="4">
    <source>
        <dbReference type="Proteomes" id="UP000031838"/>
    </source>
</evidence>
<dbReference type="EMBL" id="CP002580">
    <property type="protein sequence ID" value="AJK46299.1"/>
    <property type="molecule type" value="Genomic_DNA"/>
</dbReference>
<keyword evidence="4" id="KW-1185">Reference proteome</keyword>
<feature type="region of interest" description="Disordered" evidence="1">
    <location>
        <begin position="280"/>
        <end position="299"/>
    </location>
</feature>
<dbReference type="InterPro" id="IPR037026">
    <property type="entry name" value="Vgr_OB-fold_dom_sf"/>
</dbReference>
<dbReference type="HOGENOM" id="CLU_098186_0_0_4"/>
<feature type="compositionally biased region" description="Gly residues" evidence="1">
    <location>
        <begin position="288"/>
        <end position="299"/>
    </location>
</feature>
<organism evidence="3 4">
    <name type="scientific">Burkholderia plantarii</name>
    <dbReference type="NCBI Taxonomy" id="41899"/>
    <lineage>
        <taxon>Bacteria</taxon>
        <taxon>Pseudomonadati</taxon>
        <taxon>Pseudomonadota</taxon>
        <taxon>Betaproteobacteria</taxon>
        <taxon>Burkholderiales</taxon>
        <taxon>Burkholderiaceae</taxon>
        <taxon>Burkholderia</taxon>
    </lineage>
</organism>
<evidence type="ECO:0000313" key="3">
    <source>
        <dbReference type="EMBL" id="AJK46299.1"/>
    </source>
</evidence>
<dbReference type="Pfam" id="PF18352">
    <property type="entry name" value="Gp138_N"/>
    <property type="match status" value="1"/>
</dbReference>
<dbReference type="Gene3D" id="2.40.50.230">
    <property type="entry name" value="Gp5 N-terminal domain"/>
    <property type="match status" value="1"/>
</dbReference>
<dbReference type="KEGG" id="bgp:BGL_1c17900"/>
<sequence length="299" mass="30932">MVSTCARDNSAVEPLSIVAARATSGAMASFYRYFLTMNRNEQIGDPLMSLRAALRGQQADLWTALPGTIESYDVGTQTVVIQPAIKAQITASDGGVTTVALPPLVDCPVQFPAGGQCTLTFPVVAGDECLVVFASRCIDAWWQSGGVQEQAEFRMHDLSDGFALLGFRSKPRVLPAVATAAVQLRSDDGAAFIELNPAASAVKIVAPGGFEVDAPRIVFNANDSVTVTSPQSTFSGALTVKGVFTFLAGLIGSTGQGVAAAISGTINFIGTLTANGKRIDDTHSHGGVQPGGGNTGPVQ</sequence>